<organism evidence="4 5">
    <name type="scientific">Microlunatus parietis</name>
    <dbReference type="NCBI Taxonomy" id="682979"/>
    <lineage>
        <taxon>Bacteria</taxon>
        <taxon>Bacillati</taxon>
        <taxon>Actinomycetota</taxon>
        <taxon>Actinomycetes</taxon>
        <taxon>Propionibacteriales</taxon>
        <taxon>Propionibacteriaceae</taxon>
        <taxon>Microlunatus</taxon>
    </lineage>
</organism>
<dbReference type="SUPFAM" id="SSF53649">
    <property type="entry name" value="Alkaline phosphatase-like"/>
    <property type="match status" value="1"/>
</dbReference>
<evidence type="ECO:0000259" key="3">
    <source>
        <dbReference type="Pfam" id="PF00884"/>
    </source>
</evidence>
<evidence type="ECO:0000313" key="4">
    <source>
        <dbReference type="EMBL" id="NYE75335.1"/>
    </source>
</evidence>
<dbReference type="InterPro" id="IPR017850">
    <property type="entry name" value="Alkaline_phosphatase_core_sf"/>
</dbReference>
<accession>A0A7Y9IEJ2</accession>
<dbReference type="AlphaFoldDB" id="A0A7Y9IEJ2"/>
<feature type="domain" description="Sulfatase N-terminal" evidence="3">
    <location>
        <begin position="2"/>
        <end position="334"/>
    </location>
</feature>
<dbReference type="InterPro" id="IPR000917">
    <property type="entry name" value="Sulfatase_N"/>
</dbReference>
<dbReference type="Pfam" id="PF00884">
    <property type="entry name" value="Sulfatase"/>
    <property type="match status" value="1"/>
</dbReference>
<dbReference type="GO" id="GO:0004065">
    <property type="term" value="F:arylsulfatase activity"/>
    <property type="evidence" value="ECO:0007669"/>
    <property type="project" value="TreeGrafter"/>
</dbReference>
<dbReference type="InterPro" id="IPR050738">
    <property type="entry name" value="Sulfatase"/>
</dbReference>
<reference evidence="4 5" key="1">
    <citation type="submission" date="2020-07" db="EMBL/GenBank/DDBJ databases">
        <title>Sequencing the genomes of 1000 actinobacteria strains.</title>
        <authorList>
            <person name="Klenk H.-P."/>
        </authorList>
    </citation>
    <scope>NUCLEOTIDE SEQUENCE [LARGE SCALE GENOMIC DNA]</scope>
    <source>
        <strain evidence="4 5">DSM 22083</strain>
    </source>
</reference>
<keyword evidence="5" id="KW-1185">Reference proteome</keyword>
<comment type="similarity">
    <text evidence="1">Belongs to the sulfatase family.</text>
</comment>
<evidence type="ECO:0000256" key="1">
    <source>
        <dbReference type="ARBA" id="ARBA00008779"/>
    </source>
</evidence>
<comment type="caution">
    <text evidence="4">The sequence shown here is derived from an EMBL/GenBank/DDBJ whole genome shotgun (WGS) entry which is preliminary data.</text>
</comment>
<name>A0A7Y9IEJ2_9ACTN</name>
<dbReference type="PANTHER" id="PTHR42693">
    <property type="entry name" value="ARYLSULFATASE FAMILY MEMBER"/>
    <property type="match status" value="1"/>
</dbReference>
<dbReference type="Gene3D" id="3.40.720.10">
    <property type="entry name" value="Alkaline Phosphatase, subunit A"/>
    <property type="match status" value="1"/>
</dbReference>
<dbReference type="PANTHER" id="PTHR42693:SF53">
    <property type="entry name" value="ENDO-4-O-SULFATASE"/>
    <property type="match status" value="1"/>
</dbReference>
<protein>
    <submittedName>
        <fullName evidence="4">Arylsulfatase A-like enzyme</fullName>
    </submittedName>
</protein>
<dbReference type="Proteomes" id="UP000569914">
    <property type="component" value="Unassembled WGS sequence"/>
</dbReference>
<dbReference type="RefSeq" id="WP_179757858.1">
    <property type="nucleotide sequence ID" value="NZ_JACCBU010000001.1"/>
</dbReference>
<dbReference type="EMBL" id="JACCBU010000001">
    <property type="protein sequence ID" value="NYE75335.1"/>
    <property type="molecule type" value="Genomic_DNA"/>
</dbReference>
<proteinExistence type="inferred from homology"/>
<evidence type="ECO:0000256" key="2">
    <source>
        <dbReference type="ARBA" id="ARBA00022801"/>
    </source>
</evidence>
<keyword evidence="2" id="KW-0378">Hydrolase</keyword>
<evidence type="ECO:0000313" key="5">
    <source>
        <dbReference type="Proteomes" id="UP000569914"/>
    </source>
</evidence>
<sequence length="485" mass="54132">MIIMTDQQRAGFTAGTGFGLDTMPFCDGLAASGTTFTGAYTPMPACVPARTSLLSGRFPSAHRIRQNSNNRKEFRGEDLLDVFRAAGYRTAFAGKPHVYRGPEDYDHWAGPYMHTGAPDETDEQRAFTEWLVSIDHGPALEPTPFPVAVQYPVRIVDDALAQLADDGGDHDRPWLSWVSFPEPHNPYQVPEPYFSLFAPEQVPDRAAGPEAALAKGGPYRWLRELVEEKRPGYDDLWRRYRASYCGMLRLIDDQVRRLVTSVEERAPGRTLYLFLADHGDFVGEYGLQRKGAGMPEALMRIPFFVAGPGVRSGVDGDHLVSLVDVLPTLAEAIGAEIPAGVQGRSFWPLLTGGDDPGEVFASIYAEGGYGGLFYPADARPELHYPYQGTIYDELNTVTQSGTSAMLRRGDWKVIFHSDGRGELYRLDIDPAELNDLWDDPDCAARRAELITELLRWRLEVADDLPTGAYRPLRADHNWYRRGRDE</sequence>
<gene>
    <name evidence="4" type="ORF">BKA15_006664</name>
</gene>